<dbReference type="PANTHER" id="PTHR43312">
    <property type="entry name" value="D-THREO-ALDOSE 1-DEHYDROGENASE"/>
    <property type="match status" value="1"/>
</dbReference>
<keyword evidence="1" id="KW-0479">Metal-binding</keyword>
<proteinExistence type="predicted"/>
<dbReference type="AlphaFoldDB" id="A0A9D1S6V1"/>
<organism evidence="5 6">
    <name type="scientific">Candidatus Avimonoglobus intestinipullorum</name>
    <dbReference type="NCBI Taxonomy" id="2840699"/>
    <lineage>
        <taxon>Bacteria</taxon>
        <taxon>Bacillati</taxon>
        <taxon>Bacillota</taxon>
        <taxon>Clostridia</taxon>
        <taxon>Eubacteriales</taxon>
        <taxon>Candidatus Avimonoglobus</taxon>
    </lineage>
</organism>
<dbReference type="InterPro" id="IPR053135">
    <property type="entry name" value="AKR2_Oxidoreductase"/>
</dbReference>
<dbReference type="SUPFAM" id="SSF46548">
    <property type="entry name" value="alpha-helical ferredoxin"/>
    <property type="match status" value="1"/>
</dbReference>
<gene>
    <name evidence="5" type="ORF">IAB04_06715</name>
</gene>
<dbReference type="CDD" id="cd19096">
    <property type="entry name" value="AKR_Fe-S_oxidoreductase"/>
    <property type="match status" value="1"/>
</dbReference>
<evidence type="ECO:0000256" key="1">
    <source>
        <dbReference type="ARBA" id="ARBA00022723"/>
    </source>
</evidence>
<evidence type="ECO:0000313" key="5">
    <source>
        <dbReference type="EMBL" id="HIU49040.1"/>
    </source>
</evidence>
<evidence type="ECO:0000259" key="4">
    <source>
        <dbReference type="PROSITE" id="PS51379"/>
    </source>
</evidence>
<dbReference type="InterPro" id="IPR023210">
    <property type="entry name" value="NADP_OxRdtase_dom"/>
</dbReference>
<dbReference type="GO" id="GO:0046872">
    <property type="term" value="F:metal ion binding"/>
    <property type="evidence" value="ECO:0007669"/>
    <property type="project" value="UniProtKB-KW"/>
</dbReference>
<sequence length="372" mass="42514">MEKRIYKNTDQNISLLGFGAMRLPQTADNKIDYAAAEQLIDYAYAHGVNYFDTAYMYHDGESENFIGHALKKYPRESFYLADKMPGWFAKTMDDVDRIFNDQLKKCGVDYFDFYLCHSLTRQNFDIYDKIDIIGYLDQKKKEGKIRQLGFSFHDKPDMLEELMGRYDWDFAQLQLNYLDWEMQNAKRLYEILEAHGLPCIVMEPVRGGALATLCPESIELLKKAAPKRSAASWAIRFAASLPNVMTVLSGMSNVEQVEDNIKTMSDFQPLEKQDYAVIKQALAAYQNSKTVPCTGCRYCMDCPAGVDIPLMFELYNKFVRTEDKKAFLDAYAAAGDAKQAHHCVKCGVCATHCPQAIEIPKQIEKIVELARN</sequence>
<evidence type="ECO:0000256" key="3">
    <source>
        <dbReference type="ARBA" id="ARBA00023014"/>
    </source>
</evidence>
<keyword evidence="2" id="KW-0408">Iron</keyword>
<dbReference type="PROSITE" id="PS51379">
    <property type="entry name" value="4FE4S_FER_2"/>
    <property type="match status" value="1"/>
</dbReference>
<evidence type="ECO:0000313" key="6">
    <source>
        <dbReference type="Proteomes" id="UP000824111"/>
    </source>
</evidence>
<dbReference type="PANTHER" id="PTHR43312:SF2">
    <property type="entry name" value="OXIDOREDUCTASE"/>
    <property type="match status" value="1"/>
</dbReference>
<reference evidence="5" key="1">
    <citation type="submission" date="2020-10" db="EMBL/GenBank/DDBJ databases">
        <authorList>
            <person name="Gilroy R."/>
        </authorList>
    </citation>
    <scope>NUCLEOTIDE SEQUENCE</scope>
    <source>
        <strain evidence="5">ChiSjej4B22-9803</strain>
    </source>
</reference>
<dbReference type="EMBL" id="DVND01000172">
    <property type="protein sequence ID" value="HIU49040.1"/>
    <property type="molecule type" value="Genomic_DNA"/>
</dbReference>
<dbReference type="Gene3D" id="1.10.1060.10">
    <property type="entry name" value="Alpha-helical ferredoxin"/>
    <property type="match status" value="1"/>
</dbReference>
<dbReference type="InterPro" id="IPR009051">
    <property type="entry name" value="Helical_ferredxn"/>
</dbReference>
<accession>A0A9D1S6V1</accession>
<dbReference type="Proteomes" id="UP000824111">
    <property type="component" value="Unassembled WGS sequence"/>
</dbReference>
<name>A0A9D1S6V1_9FIRM</name>
<dbReference type="Pfam" id="PF13187">
    <property type="entry name" value="Fer4_9"/>
    <property type="match status" value="1"/>
</dbReference>
<dbReference type="SUPFAM" id="SSF51430">
    <property type="entry name" value="NAD(P)-linked oxidoreductase"/>
    <property type="match status" value="1"/>
</dbReference>
<feature type="domain" description="4Fe-4S ferredoxin-type" evidence="4">
    <location>
        <begin position="334"/>
        <end position="362"/>
    </location>
</feature>
<dbReference type="GO" id="GO:0051536">
    <property type="term" value="F:iron-sulfur cluster binding"/>
    <property type="evidence" value="ECO:0007669"/>
    <property type="project" value="UniProtKB-KW"/>
</dbReference>
<keyword evidence="3" id="KW-0411">Iron-sulfur</keyword>
<protein>
    <submittedName>
        <fullName evidence="5">Aldo/keto reductase</fullName>
    </submittedName>
</protein>
<dbReference type="InterPro" id="IPR017896">
    <property type="entry name" value="4Fe4S_Fe-S-bd"/>
</dbReference>
<dbReference type="InterPro" id="IPR017900">
    <property type="entry name" value="4Fe4S_Fe_S_CS"/>
</dbReference>
<dbReference type="InterPro" id="IPR036812">
    <property type="entry name" value="NAD(P)_OxRdtase_dom_sf"/>
</dbReference>
<evidence type="ECO:0000256" key="2">
    <source>
        <dbReference type="ARBA" id="ARBA00023004"/>
    </source>
</evidence>
<dbReference type="Gene3D" id="3.20.20.100">
    <property type="entry name" value="NADP-dependent oxidoreductase domain"/>
    <property type="match status" value="1"/>
</dbReference>
<dbReference type="Pfam" id="PF00248">
    <property type="entry name" value="Aldo_ket_red"/>
    <property type="match status" value="1"/>
</dbReference>
<comment type="caution">
    <text evidence="5">The sequence shown here is derived from an EMBL/GenBank/DDBJ whole genome shotgun (WGS) entry which is preliminary data.</text>
</comment>
<reference evidence="5" key="2">
    <citation type="journal article" date="2021" name="PeerJ">
        <title>Extensive microbial diversity within the chicken gut microbiome revealed by metagenomics and culture.</title>
        <authorList>
            <person name="Gilroy R."/>
            <person name="Ravi A."/>
            <person name="Getino M."/>
            <person name="Pursley I."/>
            <person name="Horton D.L."/>
            <person name="Alikhan N.F."/>
            <person name="Baker D."/>
            <person name="Gharbi K."/>
            <person name="Hall N."/>
            <person name="Watson M."/>
            <person name="Adriaenssens E.M."/>
            <person name="Foster-Nyarko E."/>
            <person name="Jarju S."/>
            <person name="Secka A."/>
            <person name="Antonio M."/>
            <person name="Oren A."/>
            <person name="Chaudhuri R.R."/>
            <person name="La Ragione R."/>
            <person name="Hildebrand F."/>
            <person name="Pallen M.J."/>
        </authorList>
    </citation>
    <scope>NUCLEOTIDE SEQUENCE</scope>
    <source>
        <strain evidence="5">ChiSjej4B22-9803</strain>
    </source>
</reference>
<dbReference type="PROSITE" id="PS00198">
    <property type="entry name" value="4FE4S_FER_1"/>
    <property type="match status" value="1"/>
</dbReference>